<name>A0ABQ8UPR6_9EUKA</name>
<evidence type="ECO:0000313" key="3">
    <source>
        <dbReference type="Proteomes" id="UP001141327"/>
    </source>
</evidence>
<accession>A0ABQ8UPR6</accession>
<evidence type="ECO:0000313" key="2">
    <source>
        <dbReference type="EMBL" id="KAJ4460462.1"/>
    </source>
</evidence>
<comment type="caution">
    <text evidence="2">The sequence shown here is derived from an EMBL/GenBank/DDBJ whole genome shotgun (WGS) entry which is preliminary data.</text>
</comment>
<dbReference type="InterPro" id="IPR046372">
    <property type="entry name" value="PARG_cat_C"/>
</dbReference>
<sequence>MAQPLTVLAQHAFNPPDLLSQYPPRVSHPYKEWLFERALRTPPYHLGEIKITKYLAGLLPPNLPPPLPVEIREDVFDYECPSPTSTPWYLNFADSSLFCAYGSGLFAQDEMQVAEHPLLASVREAMRALSQRDQAFSATTRNRDGAPTPVLISGVQRRVVVHTNPDADQGRPGGLYGNAFTRAPLPVVKRACEFLEHPTTTNLICIEAPSGGWGLYKEEEIRDILRTAYTGFAGARHETPPGVQVVVHTGNWGTGAYGGNKVLMALLQILAARMAGVDKIVGHTFAAMFTCAWEEALREAATFEAGLTPDEIVARVAAKHYRWGQSDGN</sequence>
<dbReference type="EMBL" id="JAPMOS010000013">
    <property type="protein sequence ID" value="KAJ4460462.1"/>
    <property type="molecule type" value="Genomic_DNA"/>
</dbReference>
<proteinExistence type="predicted"/>
<gene>
    <name evidence="2" type="ORF">PAPYR_3509</name>
</gene>
<dbReference type="Proteomes" id="UP001141327">
    <property type="component" value="Unassembled WGS sequence"/>
</dbReference>
<keyword evidence="3" id="KW-1185">Reference proteome</keyword>
<feature type="domain" description="PARG catalytic Macro" evidence="1">
    <location>
        <begin position="215"/>
        <end position="285"/>
    </location>
</feature>
<organism evidence="2 3">
    <name type="scientific">Paratrimastix pyriformis</name>
    <dbReference type="NCBI Taxonomy" id="342808"/>
    <lineage>
        <taxon>Eukaryota</taxon>
        <taxon>Metamonada</taxon>
        <taxon>Preaxostyla</taxon>
        <taxon>Paratrimastigidae</taxon>
        <taxon>Paratrimastix</taxon>
    </lineage>
</organism>
<dbReference type="Pfam" id="PF05028">
    <property type="entry name" value="PARG_cat_C"/>
    <property type="match status" value="1"/>
</dbReference>
<protein>
    <submittedName>
        <fullName evidence="2">Tyrosyl-tRNA synthetase</fullName>
    </submittedName>
</protein>
<reference evidence="2" key="1">
    <citation type="journal article" date="2022" name="bioRxiv">
        <title>Genomics of Preaxostyla Flagellates Illuminates Evolutionary Transitions and the Path Towards Mitochondrial Loss.</title>
        <authorList>
            <person name="Novak L.V.F."/>
            <person name="Treitli S.C."/>
            <person name="Pyrih J."/>
            <person name="Halakuc P."/>
            <person name="Pipaliya S.V."/>
            <person name="Vacek V."/>
            <person name="Brzon O."/>
            <person name="Soukal P."/>
            <person name="Eme L."/>
            <person name="Dacks J.B."/>
            <person name="Karnkowska A."/>
            <person name="Elias M."/>
            <person name="Hampl V."/>
        </authorList>
    </citation>
    <scope>NUCLEOTIDE SEQUENCE</scope>
    <source>
        <strain evidence="2">RCP-MX</strain>
    </source>
</reference>
<evidence type="ECO:0000259" key="1">
    <source>
        <dbReference type="Pfam" id="PF05028"/>
    </source>
</evidence>